<keyword evidence="10" id="KW-0812">Transmembrane</keyword>
<keyword evidence="10" id="KW-0472">Membrane</keyword>
<feature type="transmembrane region" description="Helical" evidence="10">
    <location>
        <begin position="358"/>
        <end position="381"/>
    </location>
</feature>
<dbReference type="EC" id="3.2.1.-" evidence="9"/>
<dbReference type="KEGG" id="maic:MAIC_50320"/>
<dbReference type="PANTHER" id="PTHR34876:SF4">
    <property type="entry name" value="1,4-BETA-D-GLUCAN CELLOBIOHYDROLASE C-RELATED"/>
    <property type="match status" value="1"/>
</dbReference>
<name>A0AAD1HRS2_9MYCO</name>
<sequence>MSDRRAGPISSWWRRVKRGEKRTVFATGAASVFVILLAFAAVAYSGQRSDGPASGTIEGSKPVSATLYRDPQLQAIAAAREDSRFNPIAETPQAKWFSDWSTTTTVQHDIRDYLWGATLANAIPTIVLYRIPHLDCGGPTPGDQVYTGARDEQEYRDWVDGAAAALMGHVNAIVILEPDALPQLGQCEQGDRLGTLRYAVDTLSATGARVYIDAGHENWLSAAEAADRLKKVDVDKVAGFSLNVSNFNTTEGEVRYAESVRIELSKLGIDDAHYVIDISRNGAGTQDTTCNPPGARLGQPPQLFHGGTLDGLLWVKNPGETDGSACRGGPDVGFWPAAALGLLGLDGAAARDRGAPGWIGYSVAAVAALAVLAALIGWVVVKRRRTAR</sequence>
<dbReference type="GO" id="GO:0004553">
    <property type="term" value="F:hydrolase activity, hydrolyzing O-glycosyl compounds"/>
    <property type="evidence" value="ECO:0007669"/>
    <property type="project" value="InterPro"/>
</dbReference>
<keyword evidence="4" id="KW-1015">Disulfide bond</keyword>
<keyword evidence="2 9" id="KW-0378">Hydrolase</keyword>
<evidence type="ECO:0000256" key="8">
    <source>
        <dbReference type="PROSITE-ProRule" id="PRU10057"/>
    </source>
</evidence>
<feature type="transmembrane region" description="Helical" evidence="10">
    <location>
        <begin position="24"/>
        <end position="44"/>
    </location>
</feature>
<dbReference type="PRINTS" id="PR00733">
    <property type="entry name" value="GLHYDRLASE6"/>
</dbReference>
<evidence type="ECO:0000256" key="7">
    <source>
        <dbReference type="ARBA" id="ARBA00023326"/>
    </source>
</evidence>
<evidence type="ECO:0000256" key="4">
    <source>
        <dbReference type="ARBA" id="ARBA00023157"/>
    </source>
</evidence>
<evidence type="ECO:0000256" key="2">
    <source>
        <dbReference type="ARBA" id="ARBA00022801"/>
    </source>
</evidence>
<evidence type="ECO:0000256" key="1">
    <source>
        <dbReference type="ARBA" id="ARBA00022729"/>
    </source>
</evidence>
<gene>
    <name evidence="11" type="primary">celA1_1</name>
    <name evidence="11" type="ORF">MAIC_50320</name>
</gene>
<organism evidence="11 12">
    <name type="scientific">Mycolicibacterium aichiense</name>
    <dbReference type="NCBI Taxonomy" id="1799"/>
    <lineage>
        <taxon>Bacteria</taxon>
        <taxon>Bacillati</taxon>
        <taxon>Actinomycetota</taxon>
        <taxon>Actinomycetes</taxon>
        <taxon>Mycobacteriales</taxon>
        <taxon>Mycobacteriaceae</taxon>
        <taxon>Mycolicibacterium</taxon>
    </lineage>
</organism>
<reference evidence="11 12" key="1">
    <citation type="journal article" date="2019" name="Emerg. Microbes Infect.">
        <title>Comprehensive subspecies identification of 175 nontuberculous mycobacteria species based on 7547 genomic profiles.</title>
        <authorList>
            <person name="Matsumoto Y."/>
            <person name="Kinjo T."/>
            <person name="Motooka D."/>
            <person name="Nabeya D."/>
            <person name="Jung N."/>
            <person name="Uechi K."/>
            <person name="Horii T."/>
            <person name="Iida T."/>
            <person name="Fujita J."/>
            <person name="Nakamura S."/>
        </authorList>
    </citation>
    <scope>NUCLEOTIDE SEQUENCE [LARGE SCALE GENOMIC DNA]</scope>
    <source>
        <strain evidence="11 12">JCM 6376</strain>
    </source>
</reference>
<dbReference type="PANTHER" id="PTHR34876">
    <property type="match status" value="1"/>
</dbReference>
<protein>
    <recommendedName>
        <fullName evidence="9">Glucanase</fullName>
        <ecNumber evidence="9">3.2.1.-</ecNumber>
    </recommendedName>
</protein>
<evidence type="ECO:0000313" key="12">
    <source>
        <dbReference type="Proteomes" id="UP000467327"/>
    </source>
</evidence>
<keyword evidence="3 9" id="KW-0136">Cellulose degradation</keyword>
<keyword evidence="6 9" id="KW-0326">Glycosidase</keyword>
<evidence type="ECO:0000256" key="3">
    <source>
        <dbReference type="ARBA" id="ARBA00023001"/>
    </source>
</evidence>
<dbReference type="PROSITE" id="PS00656">
    <property type="entry name" value="GLYCOSYL_HYDROL_F6_2"/>
    <property type="match status" value="1"/>
</dbReference>
<dbReference type="GO" id="GO:0030245">
    <property type="term" value="P:cellulose catabolic process"/>
    <property type="evidence" value="ECO:0007669"/>
    <property type="project" value="UniProtKB-KW"/>
</dbReference>
<evidence type="ECO:0000313" key="11">
    <source>
        <dbReference type="EMBL" id="BBX10229.1"/>
    </source>
</evidence>
<dbReference type="InterPro" id="IPR036434">
    <property type="entry name" value="Beta_cellobiohydrolase_sf"/>
</dbReference>
<keyword evidence="5 9" id="KW-0119">Carbohydrate metabolism</keyword>
<keyword evidence="10" id="KW-1133">Transmembrane helix</keyword>
<keyword evidence="1" id="KW-0732">Signal</keyword>
<evidence type="ECO:0000256" key="6">
    <source>
        <dbReference type="ARBA" id="ARBA00023295"/>
    </source>
</evidence>
<dbReference type="InterPro" id="IPR001524">
    <property type="entry name" value="Glyco_hydro_6_CS"/>
</dbReference>
<dbReference type="AlphaFoldDB" id="A0AAD1HRS2"/>
<dbReference type="Pfam" id="PF01341">
    <property type="entry name" value="Glyco_hydro_6"/>
    <property type="match status" value="1"/>
</dbReference>
<keyword evidence="12" id="KW-1185">Reference proteome</keyword>
<feature type="active site" description="Proton donor" evidence="8">
    <location>
        <position position="179"/>
    </location>
</feature>
<keyword evidence="7 9" id="KW-0624">Polysaccharide degradation</keyword>
<evidence type="ECO:0000256" key="9">
    <source>
        <dbReference type="RuleBase" id="RU361186"/>
    </source>
</evidence>
<dbReference type="EMBL" id="AP022561">
    <property type="protein sequence ID" value="BBX10229.1"/>
    <property type="molecule type" value="Genomic_DNA"/>
</dbReference>
<proteinExistence type="inferred from homology"/>
<accession>A0AAD1HRS2</accession>
<comment type="similarity">
    <text evidence="9">Belongs to the glycosyl hydrolase family 6.</text>
</comment>
<evidence type="ECO:0000256" key="5">
    <source>
        <dbReference type="ARBA" id="ARBA00023277"/>
    </source>
</evidence>
<evidence type="ECO:0000256" key="10">
    <source>
        <dbReference type="SAM" id="Phobius"/>
    </source>
</evidence>
<dbReference type="InterPro" id="IPR016288">
    <property type="entry name" value="Beta_cellobiohydrolase"/>
</dbReference>
<dbReference type="Gene3D" id="3.20.20.40">
    <property type="entry name" value="1, 4-beta cellobiohydrolase"/>
    <property type="match status" value="1"/>
</dbReference>
<dbReference type="Proteomes" id="UP000467327">
    <property type="component" value="Chromosome"/>
</dbReference>
<dbReference type="SUPFAM" id="SSF51989">
    <property type="entry name" value="Glycosyl hydrolases family 6, cellulases"/>
    <property type="match status" value="1"/>
</dbReference>